<keyword evidence="4" id="KW-0378">Hydrolase</keyword>
<keyword evidence="4" id="KW-0645">Protease</keyword>
<feature type="transmembrane region" description="Helical" evidence="2">
    <location>
        <begin position="154"/>
        <end position="172"/>
    </location>
</feature>
<protein>
    <submittedName>
        <fullName evidence="4">Predicted metal-dependent membrane protease</fullName>
    </submittedName>
</protein>
<dbReference type="OrthoDB" id="2293777at2"/>
<dbReference type="PANTHER" id="PTHR39430">
    <property type="entry name" value="MEMBRANE-ASSOCIATED PROTEASE-RELATED"/>
    <property type="match status" value="1"/>
</dbReference>
<dbReference type="KEGG" id="lci:LCK_00907"/>
<feature type="transmembrane region" description="Helical" evidence="2">
    <location>
        <begin position="66"/>
        <end position="85"/>
    </location>
</feature>
<keyword evidence="5" id="KW-1185">Reference proteome</keyword>
<dbReference type="InterPro" id="IPR003675">
    <property type="entry name" value="Rce1/LyrA-like_dom"/>
</dbReference>
<dbReference type="Proteomes" id="UP000002166">
    <property type="component" value="Chromosome"/>
</dbReference>
<feature type="transmembrane region" description="Helical" evidence="2">
    <location>
        <begin position="97"/>
        <end position="116"/>
    </location>
</feature>
<feature type="transmembrane region" description="Helical" evidence="2">
    <location>
        <begin position="24"/>
        <end position="46"/>
    </location>
</feature>
<evidence type="ECO:0000259" key="3">
    <source>
        <dbReference type="Pfam" id="PF02517"/>
    </source>
</evidence>
<dbReference type="EMBL" id="DQ489736">
    <property type="protein sequence ID" value="ACA82735.1"/>
    <property type="molecule type" value="Genomic_DNA"/>
</dbReference>
<dbReference type="AlphaFoldDB" id="B1MYY3"/>
<dbReference type="HOGENOM" id="CLU_993219_0_0_9"/>
<sequence length="280" mass="31936">MIDSQIQLLYNCVMLNFNSVKNKIILLIFSFIIFNVIEYYGGDFVVGLLSNVPTGDLRLGVMLNDVAFKVFELFLAAILCFILPVPKYFKIIFSRRTVRWLIILLISSILLSIFNPERFWEALFIGTAAAFPEEFIFRGIFLGYLLKTFKSSKYGVIISLVISTVLFSVYHFGNISNQNIEATILQMFGVAGIGFMLGCLYVKTGSLLIPMIAHFFCDFFVTIMNGMQVSYKTQRFDPSTISAVILQFLIFLLIGIMILKAKHSDDWRLTRLMYSENGNK</sequence>
<reference evidence="4 5" key="1">
    <citation type="journal article" date="2008" name="J. Bacteriol.">
        <title>Complete genome sequence of Leuconostoc citreum KM20.</title>
        <authorList>
            <person name="Kim J.F."/>
            <person name="Jeong H."/>
            <person name="Lee J.-S."/>
            <person name="Choi S.-H."/>
            <person name="Ha M."/>
            <person name="Hur C.-G."/>
            <person name="Kim J.-S."/>
            <person name="Lee S."/>
            <person name="Park H.-S."/>
            <person name="Park Y.-H."/>
            <person name="Oh T.K."/>
        </authorList>
    </citation>
    <scope>NUCLEOTIDE SEQUENCE [LARGE SCALE GENOMIC DNA]</scope>
    <source>
        <strain evidence="4 5">KM20</strain>
    </source>
</reference>
<dbReference type="RefSeq" id="WP_012305227.1">
    <property type="nucleotide sequence ID" value="NC_010471.1"/>
</dbReference>
<evidence type="ECO:0000256" key="2">
    <source>
        <dbReference type="SAM" id="Phobius"/>
    </source>
</evidence>
<feature type="domain" description="CAAX prenyl protease 2/Lysostaphin resistance protein A-like" evidence="3">
    <location>
        <begin position="118"/>
        <end position="220"/>
    </location>
</feature>
<comment type="similarity">
    <text evidence="1">Belongs to the UPF0177 family.</text>
</comment>
<keyword evidence="2" id="KW-0812">Transmembrane</keyword>
<dbReference type="STRING" id="349519.LCK_00907"/>
<evidence type="ECO:0000256" key="1">
    <source>
        <dbReference type="ARBA" id="ARBA00009067"/>
    </source>
</evidence>
<evidence type="ECO:0000313" key="4">
    <source>
        <dbReference type="EMBL" id="ACA82735.1"/>
    </source>
</evidence>
<accession>B1MYY3</accession>
<feature type="transmembrane region" description="Helical" evidence="2">
    <location>
        <begin position="122"/>
        <end position="142"/>
    </location>
</feature>
<dbReference type="GO" id="GO:0080120">
    <property type="term" value="P:CAAX-box protein maturation"/>
    <property type="evidence" value="ECO:0007669"/>
    <property type="project" value="UniProtKB-ARBA"/>
</dbReference>
<dbReference type="eggNOG" id="COG1266">
    <property type="taxonomic scope" value="Bacteria"/>
</dbReference>
<keyword evidence="2" id="KW-1133">Transmembrane helix</keyword>
<dbReference type="PANTHER" id="PTHR39430:SF1">
    <property type="entry name" value="PROTEASE"/>
    <property type="match status" value="1"/>
</dbReference>
<dbReference type="GO" id="GO:0006508">
    <property type="term" value="P:proteolysis"/>
    <property type="evidence" value="ECO:0007669"/>
    <property type="project" value="UniProtKB-KW"/>
</dbReference>
<feature type="transmembrane region" description="Helical" evidence="2">
    <location>
        <begin position="239"/>
        <end position="259"/>
    </location>
</feature>
<organism evidence="4 5">
    <name type="scientific">Leuconostoc citreum (strain KM20)</name>
    <dbReference type="NCBI Taxonomy" id="349519"/>
    <lineage>
        <taxon>Bacteria</taxon>
        <taxon>Bacillati</taxon>
        <taxon>Bacillota</taxon>
        <taxon>Bacilli</taxon>
        <taxon>Lactobacillales</taxon>
        <taxon>Lactobacillaceae</taxon>
        <taxon>Leuconostoc</taxon>
    </lineage>
</organism>
<proteinExistence type="inferred from homology"/>
<keyword evidence="2" id="KW-0472">Membrane</keyword>
<dbReference type="GO" id="GO:0004175">
    <property type="term" value="F:endopeptidase activity"/>
    <property type="evidence" value="ECO:0007669"/>
    <property type="project" value="UniProtKB-ARBA"/>
</dbReference>
<feature type="transmembrane region" description="Helical" evidence="2">
    <location>
        <begin position="184"/>
        <end position="202"/>
    </location>
</feature>
<name>B1MYY3_LEUCK</name>
<evidence type="ECO:0000313" key="5">
    <source>
        <dbReference type="Proteomes" id="UP000002166"/>
    </source>
</evidence>
<dbReference type="Pfam" id="PF02517">
    <property type="entry name" value="Rce1-like"/>
    <property type="match status" value="1"/>
</dbReference>
<gene>
    <name evidence="4" type="ordered locus">LCK_00907</name>
</gene>
<feature type="transmembrane region" description="Helical" evidence="2">
    <location>
        <begin position="207"/>
        <end position="227"/>
    </location>
</feature>